<evidence type="ECO:0000313" key="1">
    <source>
        <dbReference type="EMBL" id="KAI3720204.1"/>
    </source>
</evidence>
<proteinExistence type="predicted"/>
<organism evidence="1 2">
    <name type="scientific">Arctium lappa</name>
    <name type="common">Greater burdock</name>
    <name type="synonym">Lappa major</name>
    <dbReference type="NCBI Taxonomy" id="4217"/>
    <lineage>
        <taxon>Eukaryota</taxon>
        <taxon>Viridiplantae</taxon>
        <taxon>Streptophyta</taxon>
        <taxon>Embryophyta</taxon>
        <taxon>Tracheophyta</taxon>
        <taxon>Spermatophyta</taxon>
        <taxon>Magnoliopsida</taxon>
        <taxon>eudicotyledons</taxon>
        <taxon>Gunneridae</taxon>
        <taxon>Pentapetalae</taxon>
        <taxon>asterids</taxon>
        <taxon>campanulids</taxon>
        <taxon>Asterales</taxon>
        <taxon>Asteraceae</taxon>
        <taxon>Carduoideae</taxon>
        <taxon>Cardueae</taxon>
        <taxon>Arctiinae</taxon>
        <taxon>Arctium</taxon>
    </lineage>
</organism>
<sequence>MSSPAKVPGRIPSHDSASSGAAGAVDFRFSDDGRPSSLVVTQESMFTIPPGLSPAILLDSPGFFLPAQQPPQAAHLQPEATTTRHHLPPPMPDHTTTKQSPEFSNSGSHHSQPPPVAADKPTEDGYNWRKYGQKQVKGSEYPRSYYKCTHQNCPVKKKVERNLDGFVTEIIYQGQHNHQPPRSGYAGVGTSGQLQPENFEGQSGNFNHSRVDASLIMNDDQLSGSSDSEEAGDDVTMPRSKRRNVEAEAFDPVSSHRTVTEPQIVIQVTSEIDLLDDGYKWRKYGQKWVYTSLLDQILTLEVFSHVIRYLYKELTILRAN</sequence>
<name>A0ACB9BE51_ARCLA</name>
<reference evidence="2" key="1">
    <citation type="journal article" date="2022" name="Mol. Ecol. Resour.">
        <title>The genomes of chicory, endive, great burdock and yacon provide insights into Asteraceae palaeo-polyploidization history and plant inulin production.</title>
        <authorList>
            <person name="Fan W."/>
            <person name="Wang S."/>
            <person name="Wang H."/>
            <person name="Wang A."/>
            <person name="Jiang F."/>
            <person name="Liu H."/>
            <person name="Zhao H."/>
            <person name="Xu D."/>
            <person name="Zhang Y."/>
        </authorList>
    </citation>
    <scope>NUCLEOTIDE SEQUENCE [LARGE SCALE GENOMIC DNA]</scope>
    <source>
        <strain evidence="2">cv. Niubang</strain>
    </source>
</reference>
<comment type="caution">
    <text evidence="1">The sequence shown here is derived from an EMBL/GenBank/DDBJ whole genome shotgun (WGS) entry which is preliminary data.</text>
</comment>
<keyword evidence="2" id="KW-1185">Reference proteome</keyword>
<accession>A0ACB9BE51</accession>
<evidence type="ECO:0000313" key="2">
    <source>
        <dbReference type="Proteomes" id="UP001055879"/>
    </source>
</evidence>
<dbReference type="EMBL" id="CM042052">
    <property type="protein sequence ID" value="KAI3720204.1"/>
    <property type="molecule type" value="Genomic_DNA"/>
</dbReference>
<dbReference type="Proteomes" id="UP001055879">
    <property type="component" value="Linkage Group LG06"/>
</dbReference>
<reference evidence="1 2" key="2">
    <citation type="journal article" date="2022" name="Mol. Ecol. Resour.">
        <title>The genomes of chicory, endive, great burdock and yacon provide insights into Asteraceae paleo-polyploidization history and plant inulin production.</title>
        <authorList>
            <person name="Fan W."/>
            <person name="Wang S."/>
            <person name="Wang H."/>
            <person name="Wang A."/>
            <person name="Jiang F."/>
            <person name="Liu H."/>
            <person name="Zhao H."/>
            <person name="Xu D."/>
            <person name="Zhang Y."/>
        </authorList>
    </citation>
    <scope>NUCLEOTIDE SEQUENCE [LARGE SCALE GENOMIC DNA]</scope>
    <source>
        <strain evidence="2">cv. Niubang</strain>
    </source>
</reference>
<gene>
    <name evidence="1" type="ORF">L6452_21117</name>
</gene>
<protein>
    <submittedName>
        <fullName evidence="1">Uncharacterized protein</fullName>
    </submittedName>
</protein>